<evidence type="ECO:0000313" key="2">
    <source>
        <dbReference type="Proteomes" id="UP000186819"/>
    </source>
</evidence>
<dbReference type="RefSeq" id="WP_076600738.1">
    <property type="nucleotide sequence ID" value="NZ_FTMD01000002.1"/>
</dbReference>
<sequence>MTQDVSAEPIPVDSLAALAAVDVQKLAARMAQDSFAQVFRLTLDEDDAGRARGVETLAAALGNWSRAAGDDDARALRLAMLVAGLDQWGLAYSQAFGLVAIPGLSELLGALRTALGPEQEARFQRQFAAIAEGEGNAIDFKIDLRRGIHLALWHAMIASDEREQATAILTRLGGMMFALTELMPVLGWRLVADAVAHIQIQCLAEGLAADGLSREMNEALFGALSKELPAQFRDRVMAHATQAVLAWQQARRAAGNSTH</sequence>
<name>A0A1N6PW52_9RHOO</name>
<organism evidence="1 2">
    <name type="scientific">Aromatoleum tolulyticum</name>
    <dbReference type="NCBI Taxonomy" id="34027"/>
    <lineage>
        <taxon>Bacteria</taxon>
        <taxon>Pseudomonadati</taxon>
        <taxon>Pseudomonadota</taxon>
        <taxon>Betaproteobacteria</taxon>
        <taxon>Rhodocyclales</taxon>
        <taxon>Rhodocyclaceae</taxon>
        <taxon>Aromatoleum</taxon>
    </lineage>
</organism>
<dbReference type="Proteomes" id="UP000186819">
    <property type="component" value="Unassembled WGS sequence"/>
</dbReference>
<accession>A0A1N6PW52</accession>
<dbReference type="STRING" id="34027.SAMN05421829_102225"/>
<proteinExistence type="predicted"/>
<reference evidence="2" key="1">
    <citation type="submission" date="2017-01" db="EMBL/GenBank/DDBJ databases">
        <authorList>
            <person name="Varghese N."/>
            <person name="Submissions S."/>
        </authorList>
    </citation>
    <scope>NUCLEOTIDE SEQUENCE [LARGE SCALE GENOMIC DNA]</scope>
    <source>
        <strain evidence="2">ATCC 51758</strain>
    </source>
</reference>
<gene>
    <name evidence="1" type="ORF">SAMN05421829_102225</name>
</gene>
<keyword evidence="2" id="KW-1185">Reference proteome</keyword>
<protein>
    <submittedName>
        <fullName evidence="1">Uncharacterized protein</fullName>
    </submittedName>
</protein>
<evidence type="ECO:0000313" key="1">
    <source>
        <dbReference type="EMBL" id="SIQ08560.1"/>
    </source>
</evidence>
<dbReference type="EMBL" id="FTMD01000002">
    <property type="protein sequence ID" value="SIQ08560.1"/>
    <property type="molecule type" value="Genomic_DNA"/>
</dbReference>
<dbReference type="OrthoDB" id="9180283at2"/>
<dbReference type="AlphaFoldDB" id="A0A1N6PW52"/>